<evidence type="ECO:0000313" key="2">
    <source>
        <dbReference type="EMBL" id="KAK2081178.1"/>
    </source>
</evidence>
<feature type="chain" id="PRO_5046772132" evidence="1">
    <location>
        <begin position="21"/>
        <end position="109"/>
    </location>
</feature>
<accession>A0ABQ9T8V8</accession>
<evidence type="ECO:0000313" key="3">
    <source>
        <dbReference type="Proteomes" id="UP001266305"/>
    </source>
</evidence>
<comment type="caution">
    <text evidence="2">The sequence shown here is derived from an EMBL/GenBank/DDBJ whole genome shotgun (WGS) entry which is preliminary data.</text>
</comment>
<dbReference type="Proteomes" id="UP001266305">
    <property type="component" value="Unassembled WGS sequence"/>
</dbReference>
<feature type="non-terminal residue" evidence="2">
    <location>
        <position position="109"/>
    </location>
</feature>
<protein>
    <submittedName>
        <fullName evidence="2">Uncharacterized protein</fullName>
    </submittedName>
</protein>
<name>A0ABQ9T8V8_SAGOE</name>
<organism evidence="2 3">
    <name type="scientific">Saguinus oedipus</name>
    <name type="common">Cotton-top tamarin</name>
    <name type="synonym">Oedipomidas oedipus</name>
    <dbReference type="NCBI Taxonomy" id="9490"/>
    <lineage>
        <taxon>Eukaryota</taxon>
        <taxon>Metazoa</taxon>
        <taxon>Chordata</taxon>
        <taxon>Craniata</taxon>
        <taxon>Vertebrata</taxon>
        <taxon>Euteleostomi</taxon>
        <taxon>Mammalia</taxon>
        <taxon>Eutheria</taxon>
        <taxon>Euarchontoglires</taxon>
        <taxon>Primates</taxon>
        <taxon>Haplorrhini</taxon>
        <taxon>Platyrrhini</taxon>
        <taxon>Cebidae</taxon>
        <taxon>Callitrichinae</taxon>
        <taxon>Saguinus</taxon>
    </lineage>
</organism>
<feature type="signal peptide" evidence="1">
    <location>
        <begin position="1"/>
        <end position="20"/>
    </location>
</feature>
<keyword evidence="1" id="KW-0732">Signal</keyword>
<gene>
    <name evidence="2" type="ORF">P7K49_039572</name>
</gene>
<evidence type="ECO:0000256" key="1">
    <source>
        <dbReference type="SAM" id="SignalP"/>
    </source>
</evidence>
<reference evidence="2 3" key="1">
    <citation type="submission" date="2023-05" db="EMBL/GenBank/DDBJ databases">
        <title>B98-5 Cell Line De Novo Hybrid Assembly: An Optical Mapping Approach.</title>
        <authorList>
            <person name="Kananen K."/>
            <person name="Auerbach J.A."/>
            <person name="Kautto E."/>
            <person name="Blachly J.S."/>
        </authorList>
    </citation>
    <scope>NUCLEOTIDE SEQUENCE [LARGE SCALE GENOMIC DNA]</scope>
    <source>
        <strain evidence="2">B95-8</strain>
        <tissue evidence="2">Cell line</tissue>
    </source>
</reference>
<dbReference type="EMBL" id="JASSZA010000408">
    <property type="protein sequence ID" value="KAK2081178.1"/>
    <property type="molecule type" value="Genomic_DNA"/>
</dbReference>
<keyword evidence="3" id="KW-1185">Reference proteome</keyword>
<proteinExistence type="predicted"/>
<sequence>MVLFCLGISSLASFLSPQQAALPSQSSKHQSVGEPVLLTVHKELLCRGDDKTAAPTTEVTLATRGAPPLEIWSVGDENFSKNVASSRSPSFHWELQSRAISDQPSWIYP</sequence>